<sequence length="597" mass="68648">MSWFADLADKAETLLNNLDEQTGVALRNHSVTKSKKHDFVPHPDRPWAQKKRVLPQAPKKMSSDSRSNPVPPKKFSQLNSHAKESENNVQDQIKKKSPAIKTSPKYTTNNFAKMSLDNVKLGDTGVEHNGLRRRRNSLPGDLEALNCGNLYKMQNLEVENAMLKNEINVMNREITELSDRLRKTEDDFGQLKKNQNNIELQNHKLNLDNESLKSQLDNLKLKIQDLNSMDVKNREHSEELEAERTLLRSNNRQLEEKLKLVNEELSNKESTILKLENELRHTQAVISEQQGSIEKSTLECQRLERDWESYKLRVKGMLYAKDKEIKKLREGTNLTEDTKILIEQIEVLKEEREELSVAISRVKEESENIKESMSEMEARHTAAQRIVLALRDALKEERSARSRAEMQCVTLGKELREMHTEMSHTIANLRSALQEKEEELSNIRETSSPPTSDTSALNVADYDVAQVAMDKEKIQYLTQTLVQKQEKIESLLADNNTLKIQLEKLSSKHKAELAALRANHSHSIVQVQDGDVRPRSRTNHYSPATTLAKLALRIGVLSKRYPIFRVFIIFYMIGLHLWVFTVLFTSTPEDYSRPSKS</sequence>
<feature type="region of interest" description="Disordered" evidence="8">
    <location>
        <begin position="29"/>
        <end position="105"/>
    </location>
</feature>
<evidence type="ECO:0000313" key="11">
    <source>
        <dbReference type="Proteomes" id="UP001314205"/>
    </source>
</evidence>
<keyword evidence="2 9" id="KW-0812">Transmembrane</keyword>
<keyword evidence="11" id="KW-1185">Reference proteome</keyword>
<organism evidence="10 11">
    <name type="scientific">Parnassius mnemosyne</name>
    <name type="common">clouded apollo</name>
    <dbReference type="NCBI Taxonomy" id="213953"/>
    <lineage>
        <taxon>Eukaryota</taxon>
        <taxon>Metazoa</taxon>
        <taxon>Ecdysozoa</taxon>
        <taxon>Arthropoda</taxon>
        <taxon>Hexapoda</taxon>
        <taxon>Insecta</taxon>
        <taxon>Pterygota</taxon>
        <taxon>Neoptera</taxon>
        <taxon>Endopterygota</taxon>
        <taxon>Lepidoptera</taxon>
        <taxon>Glossata</taxon>
        <taxon>Ditrysia</taxon>
        <taxon>Papilionoidea</taxon>
        <taxon>Papilionidae</taxon>
        <taxon>Parnassiinae</taxon>
        <taxon>Parnassini</taxon>
        <taxon>Parnassius</taxon>
        <taxon>Driopa</taxon>
    </lineage>
</organism>
<feature type="region of interest" description="Disordered" evidence="8">
    <location>
        <begin position="435"/>
        <end position="456"/>
    </location>
</feature>
<proteinExistence type="predicted"/>
<evidence type="ECO:0000256" key="2">
    <source>
        <dbReference type="ARBA" id="ARBA00022692"/>
    </source>
</evidence>
<feature type="coiled-coil region" evidence="7">
    <location>
        <begin position="481"/>
        <end position="519"/>
    </location>
</feature>
<dbReference type="GO" id="GO:0031985">
    <property type="term" value="C:Golgi cisterna"/>
    <property type="evidence" value="ECO:0007669"/>
    <property type="project" value="TreeGrafter"/>
</dbReference>
<dbReference type="InterPro" id="IPR019177">
    <property type="entry name" value="Golgin_subfamily_A_member_5"/>
</dbReference>
<gene>
    <name evidence="10" type="ORF">PARMNEM_LOCUS13531</name>
</gene>
<protein>
    <recommendedName>
        <fullName evidence="12">Golgin-84</fullName>
    </recommendedName>
</protein>
<dbReference type="GO" id="GO:0000301">
    <property type="term" value="P:retrograde transport, vesicle recycling within Golgi"/>
    <property type="evidence" value="ECO:0007669"/>
    <property type="project" value="TreeGrafter"/>
</dbReference>
<dbReference type="Proteomes" id="UP001314205">
    <property type="component" value="Unassembled WGS sequence"/>
</dbReference>
<dbReference type="AlphaFoldDB" id="A0AAV1LFG0"/>
<name>A0AAV1LFG0_9NEOP</name>
<dbReference type="PANTHER" id="PTHR13815">
    <property type="entry name" value="GOLGIN-84"/>
    <property type="match status" value="1"/>
</dbReference>
<evidence type="ECO:0008006" key="12">
    <source>
        <dbReference type="Google" id="ProtNLM"/>
    </source>
</evidence>
<evidence type="ECO:0000313" key="10">
    <source>
        <dbReference type="EMBL" id="CAK1593796.1"/>
    </source>
</evidence>
<keyword evidence="5 7" id="KW-0175">Coiled coil</keyword>
<evidence type="ECO:0000256" key="4">
    <source>
        <dbReference type="ARBA" id="ARBA00023034"/>
    </source>
</evidence>
<comment type="subcellular location">
    <subcellularLocation>
        <location evidence="1">Golgi apparatus membrane</location>
        <topology evidence="1">Single-pass type IV membrane protein</topology>
    </subcellularLocation>
</comment>
<dbReference type="GO" id="GO:0000139">
    <property type="term" value="C:Golgi membrane"/>
    <property type="evidence" value="ECO:0007669"/>
    <property type="project" value="UniProtKB-SubCell"/>
</dbReference>
<dbReference type="GO" id="GO:0007030">
    <property type="term" value="P:Golgi organization"/>
    <property type="evidence" value="ECO:0007669"/>
    <property type="project" value="InterPro"/>
</dbReference>
<dbReference type="EMBL" id="CAVLGL010000089">
    <property type="protein sequence ID" value="CAK1593796.1"/>
    <property type="molecule type" value="Genomic_DNA"/>
</dbReference>
<feature type="coiled-coil region" evidence="7">
    <location>
        <begin position="338"/>
        <end position="379"/>
    </location>
</feature>
<keyword evidence="3 9" id="KW-1133">Transmembrane helix</keyword>
<comment type="caution">
    <text evidence="10">The sequence shown here is derived from an EMBL/GenBank/DDBJ whole genome shotgun (WGS) entry which is preliminary data.</text>
</comment>
<dbReference type="Gene3D" id="1.10.287.1490">
    <property type="match status" value="1"/>
</dbReference>
<dbReference type="Pfam" id="PF09787">
    <property type="entry name" value="Golgin_A5"/>
    <property type="match status" value="1"/>
</dbReference>
<evidence type="ECO:0000256" key="5">
    <source>
        <dbReference type="ARBA" id="ARBA00023054"/>
    </source>
</evidence>
<evidence type="ECO:0000256" key="1">
    <source>
        <dbReference type="ARBA" id="ARBA00004409"/>
    </source>
</evidence>
<feature type="transmembrane region" description="Helical" evidence="9">
    <location>
        <begin position="563"/>
        <end position="584"/>
    </location>
</feature>
<evidence type="ECO:0000256" key="8">
    <source>
        <dbReference type="SAM" id="MobiDB-lite"/>
    </source>
</evidence>
<keyword evidence="4" id="KW-0333">Golgi apparatus</keyword>
<reference evidence="10 11" key="1">
    <citation type="submission" date="2023-11" db="EMBL/GenBank/DDBJ databases">
        <authorList>
            <person name="Hedman E."/>
            <person name="Englund M."/>
            <person name="Stromberg M."/>
            <person name="Nyberg Akerstrom W."/>
            <person name="Nylinder S."/>
            <person name="Jareborg N."/>
            <person name="Kallberg Y."/>
            <person name="Kronander E."/>
        </authorList>
    </citation>
    <scope>NUCLEOTIDE SEQUENCE [LARGE SCALE GENOMIC DNA]</scope>
</reference>
<feature type="compositionally biased region" description="Basic and acidic residues" evidence="8">
    <location>
        <begin position="37"/>
        <end position="47"/>
    </location>
</feature>
<keyword evidence="6 9" id="KW-0472">Membrane</keyword>
<evidence type="ECO:0000256" key="7">
    <source>
        <dbReference type="SAM" id="Coils"/>
    </source>
</evidence>
<feature type="coiled-coil region" evidence="7">
    <location>
        <begin position="153"/>
        <end position="306"/>
    </location>
</feature>
<accession>A0AAV1LFG0</accession>
<evidence type="ECO:0000256" key="6">
    <source>
        <dbReference type="ARBA" id="ARBA00023136"/>
    </source>
</evidence>
<dbReference type="PANTHER" id="PTHR13815:SF7">
    <property type="entry name" value="GOLGIN SUBFAMILY A MEMBER 5"/>
    <property type="match status" value="1"/>
</dbReference>
<evidence type="ECO:0000256" key="3">
    <source>
        <dbReference type="ARBA" id="ARBA00022989"/>
    </source>
</evidence>
<evidence type="ECO:0000256" key="9">
    <source>
        <dbReference type="SAM" id="Phobius"/>
    </source>
</evidence>
<feature type="compositionally biased region" description="Polar residues" evidence="8">
    <location>
        <begin position="443"/>
        <end position="456"/>
    </location>
</feature>